<keyword evidence="1" id="KW-1133">Transmembrane helix</keyword>
<dbReference type="Pfam" id="PF16344">
    <property type="entry name" value="FecR_C"/>
    <property type="match status" value="1"/>
</dbReference>
<gene>
    <name evidence="4" type="ORF">FA047_17605</name>
</gene>
<dbReference type="Gene3D" id="2.60.120.1440">
    <property type="match status" value="1"/>
</dbReference>
<dbReference type="InterPro" id="IPR032508">
    <property type="entry name" value="FecR_C"/>
</dbReference>
<dbReference type="AlphaFoldDB" id="A0A4V5NYL0"/>
<dbReference type="InterPro" id="IPR006860">
    <property type="entry name" value="FecR"/>
</dbReference>
<accession>A0A4V5NYL0</accession>
<organism evidence="4 5">
    <name type="scientific">Pedobacter frigoris</name>
    <dbReference type="NCBI Taxonomy" id="2571272"/>
    <lineage>
        <taxon>Bacteria</taxon>
        <taxon>Pseudomonadati</taxon>
        <taxon>Bacteroidota</taxon>
        <taxon>Sphingobacteriia</taxon>
        <taxon>Sphingobacteriales</taxon>
        <taxon>Sphingobacteriaceae</taxon>
        <taxon>Pedobacter</taxon>
    </lineage>
</organism>
<evidence type="ECO:0000256" key="1">
    <source>
        <dbReference type="SAM" id="Phobius"/>
    </source>
</evidence>
<dbReference type="EMBL" id="SWBQ01000005">
    <property type="protein sequence ID" value="TKC04400.1"/>
    <property type="molecule type" value="Genomic_DNA"/>
</dbReference>
<evidence type="ECO:0000313" key="5">
    <source>
        <dbReference type="Proteomes" id="UP000307244"/>
    </source>
</evidence>
<keyword evidence="5" id="KW-1185">Reference proteome</keyword>
<keyword evidence="1" id="KW-0812">Transmembrane</keyword>
<dbReference type="PANTHER" id="PTHR30273:SF2">
    <property type="entry name" value="PROTEIN FECR"/>
    <property type="match status" value="1"/>
</dbReference>
<evidence type="ECO:0000259" key="2">
    <source>
        <dbReference type="Pfam" id="PF04773"/>
    </source>
</evidence>
<dbReference type="RefSeq" id="WP_136837393.1">
    <property type="nucleotide sequence ID" value="NZ_SWBQ01000005.1"/>
</dbReference>
<feature type="domain" description="FecR protein" evidence="2">
    <location>
        <begin position="184"/>
        <end position="280"/>
    </location>
</feature>
<feature type="transmembrane region" description="Helical" evidence="1">
    <location>
        <begin position="89"/>
        <end position="111"/>
    </location>
</feature>
<feature type="domain" description="Protein FecR C-terminal" evidence="3">
    <location>
        <begin position="325"/>
        <end position="393"/>
    </location>
</feature>
<dbReference type="Proteomes" id="UP000307244">
    <property type="component" value="Unassembled WGS sequence"/>
</dbReference>
<dbReference type="Pfam" id="PF04773">
    <property type="entry name" value="FecR"/>
    <property type="match status" value="1"/>
</dbReference>
<protein>
    <submittedName>
        <fullName evidence="4">DUF4974 domain-containing protein</fullName>
    </submittedName>
</protein>
<dbReference type="InterPro" id="IPR012373">
    <property type="entry name" value="Ferrdict_sens_TM"/>
</dbReference>
<dbReference type="PANTHER" id="PTHR30273">
    <property type="entry name" value="PERIPLASMIC SIGNAL SENSOR AND SIGMA FACTOR ACTIVATOR FECR-RELATED"/>
    <property type="match status" value="1"/>
</dbReference>
<dbReference type="OrthoDB" id="743564at2"/>
<evidence type="ECO:0000313" key="4">
    <source>
        <dbReference type="EMBL" id="TKC04400.1"/>
    </source>
</evidence>
<proteinExistence type="predicted"/>
<name>A0A4V5NYL0_9SPHI</name>
<dbReference type="Gene3D" id="3.55.50.30">
    <property type="match status" value="1"/>
</dbReference>
<sequence length="395" mass="43785">MTADSEFSLLFRKYVDGNASHDERLAFLELVNHDEVQAELAQLVDAELKSRNTYSLDEDEQQEILNNIYKMAPVMPSADKKIKLSGFRITLGMAAGIAAVVGGLVFGLWFFNYRSEIAGGSHDNKYRYANDITPGKNGATITLANGKVIKLRDNKSGVVIGEDRLAYSDNNDVVDLSLRSVEMTAETEKGQTYEFTLPDGTKVWINAASKLQIPSSFSRGGVRKIYLDGEAYFEVTKNKERPFVVESNGQQVEVLGTHFNINSYADEGSVKTTLLEGSVRVATHSYGVESSTVLKPQQQATLINQAIKVKETNTEEVLAWKNGSIVFRDKTLEGLMRELARWYDVTVVYAADAPKNVTFSGAVSRTRNISTVLERMQTTGSVKFKIEGRTVTVMK</sequence>
<dbReference type="GO" id="GO:0016989">
    <property type="term" value="F:sigma factor antagonist activity"/>
    <property type="evidence" value="ECO:0007669"/>
    <property type="project" value="TreeGrafter"/>
</dbReference>
<reference evidence="4 5" key="1">
    <citation type="submission" date="2019-04" db="EMBL/GenBank/DDBJ databases">
        <title>Pedobacter sp. RP-3-15 sp. nov., isolated from Arctic soil.</title>
        <authorList>
            <person name="Dahal R.H."/>
            <person name="Kim D.-U."/>
        </authorList>
    </citation>
    <scope>NUCLEOTIDE SEQUENCE [LARGE SCALE GENOMIC DNA]</scope>
    <source>
        <strain evidence="4 5">RP-3-15</strain>
    </source>
</reference>
<keyword evidence="1" id="KW-0472">Membrane</keyword>
<comment type="caution">
    <text evidence="4">The sequence shown here is derived from an EMBL/GenBank/DDBJ whole genome shotgun (WGS) entry which is preliminary data.</text>
</comment>
<evidence type="ECO:0000259" key="3">
    <source>
        <dbReference type="Pfam" id="PF16344"/>
    </source>
</evidence>